<feature type="domain" description="ATP-citrate synthase ATP-grasp" evidence="32">
    <location>
        <begin position="2"/>
        <end position="239"/>
    </location>
</feature>
<dbReference type="GO" id="GO:0046872">
    <property type="term" value="F:metal ion binding"/>
    <property type="evidence" value="ECO:0007669"/>
    <property type="project" value="UniProtKB-UniRule"/>
</dbReference>
<evidence type="ECO:0000256" key="6">
    <source>
        <dbReference type="ARBA" id="ARBA00010719"/>
    </source>
</evidence>
<dbReference type="InterPro" id="IPR017440">
    <property type="entry name" value="Cit_synth/succinyl-CoA_lig_AS"/>
</dbReference>
<dbReference type="EnsemblMetazoa" id="XM_003386084.3">
    <property type="protein sequence ID" value="XP_003386132.1"/>
    <property type="gene ID" value="LOC100640666"/>
</dbReference>
<dbReference type="GO" id="GO:0006633">
    <property type="term" value="P:fatty acid biosynthetic process"/>
    <property type="evidence" value="ECO:0007669"/>
    <property type="project" value="TreeGrafter"/>
</dbReference>
<dbReference type="Pfam" id="PF24948">
    <property type="entry name" value="Citrate_synth_N"/>
    <property type="match status" value="1"/>
</dbReference>
<organism evidence="33">
    <name type="scientific">Amphimedon queenslandica</name>
    <name type="common">Sponge</name>
    <dbReference type="NCBI Taxonomy" id="400682"/>
    <lineage>
        <taxon>Eukaryota</taxon>
        <taxon>Metazoa</taxon>
        <taxon>Porifera</taxon>
        <taxon>Demospongiae</taxon>
        <taxon>Heteroscleromorpha</taxon>
        <taxon>Haplosclerida</taxon>
        <taxon>Niphatidae</taxon>
        <taxon>Amphimedon</taxon>
    </lineage>
</organism>
<evidence type="ECO:0000256" key="7">
    <source>
        <dbReference type="ARBA" id="ARBA00011881"/>
    </source>
</evidence>
<dbReference type="InterPro" id="IPR036969">
    <property type="entry name" value="Citrate_synthase_sf"/>
</dbReference>
<dbReference type="FunFam" id="1.10.230.10:FF:000005">
    <property type="entry name" value="ATP-citrate synthase subunit 1"/>
    <property type="match status" value="1"/>
</dbReference>
<keyword evidence="9 28" id="KW-0963">Cytoplasm</keyword>
<dbReference type="GO" id="GO:0005829">
    <property type="term" value="C:cytosol"/>
    <property type="evidence" value="ECO:0007669"/>
    <property type="project" value="UniProtKB-SubCell"/>
</dbReference>
<evidence type="ECO:0000256" key="12">
    <source>
        <dbReference type="ARBA" id="ARBA00022553"/>
    </source>
</evidence>
<dbReference type="InterPro" id="IPR002020">
    <property type="entry name" value="Citrate_synthase"/>
</dbReference>
<comment type="function">
    <text evidence="27">Catalyzes the cleavage of citrate into oxaloacetate and acetyl-CoA, the latter serving as common substrate in multiple biochemical reactions in protein, carbohydrate and lipid metabolism.</text>
</comment>
<dbReference type="Pfam" id="PF00549">
    <property type="entry name" value="Ligase_CoA"/>
    <property type="match status" value="1"/>
</dbReference>
<dbReference type="KEGG" id="aqu:100640666"/>
<dbReference type="InterPro" id="IPR016143">
    <property type="entry name" value="Citrate_synth-like_sm_a-sub"/>
</dbReference>
<keyword evidence="12" id="KW-0597">Phosphoprotein</keyword>
<protein>
    <recommendedName>
        <fullName evidence="28">ATP-citrate synthase</fullName>
        <ecNumber evidence="28">2.3.3.8</ecNumber>
    </recommendedName>
    <alternativeName>
        <fullName evidence="28">ATP-citrate (pro-S-)-lyase</fullName>
    </alternativeName>
    <alternativeName>
        <fullName evidence="28">Citrate cleavage enzyme</fullName>
    </alternativeName>
</protein>
<dbReference type="InterPro" id="IPR000804">
    <property type="entry name" value="Clathrin_sm-chain_CS"/>
</dbReference>
<evidence type="ECO:0000256" key="9">
    <source>
        <dbReference type="ARBA" id="ARBA00022490"/>
    </source>
</evidence>
<evidence type="ECO:0000256" key="3">
    <source>
        <dbReference type="ARBA" id="ARBA00004514"/>
    </source>
</evidence>
<evidence type="ECO:0000256" key="8">
    <source>
        <dbReference type="ARBA" id="ARBA00022448"/>
    </source>
</evidence>
<evidence type="ECO:0000256" key="16">
    <source>
        <dbReference type="ARBA" id="ARBA00022840"/>
    </source>
</evidence>
<evidence type="ECO:0000259" key="32">
    <source>
        <dbReference type="Pfam" id="PF24948"/>
    </source>
</evidence>
<dbReference type="PROSITE" id="PS00399">
    <property type="entry name" value="SUCCINYL_COA_LIG_2"/>
    <property type="match status" value="1"/>
</dbReference>
<dbReference type="AlphaFoldDB" id="A0A1X7V0V2"/>
<dbReference type="SUPFAM" id="SSF56059">
    <property type="entry name" value="Glutathione synthetase ATP-binding domain-like"/>
    <property type="match status" value="1"/>
</dbReference>
<dbReference type="FunFam" id="3.40.50.261:FF:000004">
    <property type="entry name" value="ATP-citrate synthase subunit"/>
    <property type="match status" value="1"/>
</dbReference>
<reference evidence="33" key="2">
    <citation type="submission" date="2017-05" db="UniProtKB">
        <authorList>
            <consortium name="EnsemblMetazoa"/>
        </authorList>
    </citation>
    <scope>IDENTIFICATION</scope>
</reference>
<dbReference type="InterPro" id="IPR005811">
    <property type="entry name" value="SUCC_ACL_C"/>
</dbReference>
<dbReference type="PROSITE" id="PS01216">
    <property type="entry name" value="SUCCINYL_COA_LIG_1"/>
    <property type="match status" value="1"/>
</dbReference>
<dbReference type="Proteomes" id="UP000007879">
    <property type="component" value="Unassembled WGS sequence"/>
</dbReference>
<evidence type="ECO:0000256" key="18">
    <source>
        <dbReference type="ARBA" id="ARBA00022843"/>
    </source>
</evidence>
<evidence type="ECO:0000256" key="24">
    <source>
        <dbReference type="ARBA" id="ARBA00054002"/>
    </source>
</evidence>
<comment type="cofactor">
    <cofactor evidence="1">
        <name>Mg(2+)</name>
        <dbReference type="ChEBI" id="CHEBI:18420"/>
    </cofactor>
</comment>
<comment type="catalytic activity">
    <reaction evidence="23 28">
        <text>oxaloacetate + acetyl-CoA + ADP + phosphate = citrate + ATP + CoA</text>
        <dbReference type="Rhea" id="RHEA:21160"/>
        <dbReference type="ChEBI" id="CHEBI:16452"/>
        <dbReference type="ChEBI" id="CHEBI:16947"/>
        <dbReference type="ChEBI" id="CHEBI:30616"/>
        <dbReference type="ChEBI" id="CHEBI:43474"/>
        <dbReference type="ChEBI" id="CHEBI:57287"/>
        <dbReference type="ChEBI" id="CHEBI:57288"/>
        <dbReference type="ChEBI" id="CHEBI:456216"/>
        <dbReference type="EC" id="2.3.3.8"/>
    </reaction>
</comment>
<dbReference type="InterPro" id="IPR056749">
    <property type="entry name" value="Citrate_synth_N"/>
</dbReference>
<evidence type="ECO:0000259" key="30">
    <source>
        <dbReference type="Pfam" id="PF00549"/>
    </source>
</evidence>
<proteinExistence type="inferred from homology"/>
<evidence type="ECO:0000256" key="4">
    <source>
        <dbReference type="ARBA" id="ARBA00005899"/>
    </source>
</evidence>
<dbReference type="PANTHER" id="PTHR23118">
    <property type="entry name" value="ATP-CITRATE SYNTHASE"/>
    <property type="match status" value="1"/>
</dbReference>
<dbReference type="PROSITE" id="PS01217">
    <property type="entry name" value="SUCCINYL_COA_LIG_3"/>
    <property type="match status" value="1"/>
</dbReference>
<evidence type="ECO:0000313" key="33">
    <source>
        <dbReference type="EnsemblMetazoa" id="Aqu2.1.33638_001"/>
    </source>
</evidence>
<evidence type="ECO:0000256" key="20">
    <source>
        <dbReference type="ARBA" id="ARBA00022990"/>
    </source>
</evidence>
<gene>
    <name evidence="33" type="primary">100640666</name>
</gene>
<dbReference type="InterPro" id="IPR036291">
    <property type="entry name" value="NAD(P)-bd_dom_sf"/>
</dbReference>
<dbReference type="GO" id="GO:0012505">
    <property type="term" value="C:endomembrane system"/>
    <property type="evidence" value="ECO:0007669"/>
    <property type="project" value="UniProtKB-SubCell"/>
</dbReference>
<dbReference type="GO" id="GO:0006886">
    <property type="term" value="P:intracellular protein transport"/>
    <property type="evidence" value="ECO:0007669"/>
    <property type="project" value="InterPro"/>
</dbReference>
<sequence length="1102" mass="121037">MAKAIREKDGKAILCSYLNELRFSEEYKDFTVKLPPLRSLTATSTNLEELASNNQWLKNESLVVKPDQLIKRRGKLGLVGLNKTLKEVQLWLKDNENKEIQVDAATGKLRNFIVEPFMPHADKEEYYLCIYATRSGNTVLFHTEGGMSVGDIDSKAYRVDIDIDSTLGIDRALSLVESAPSDMRQVLAEYIVLLYRAYADLYFTYLEINPLVVKGNAVHMLDLAAKLDSTAEYLCKKKWSGIEFPPPFGRDALPEESYIADLDAKSGASLKLTVLNQAGRIWTMVAGGGASVIYSDTICDLGGGAELANYGEYSGAPSESQTYEYAKTILGLMTSGPTRPDGKILIIGGGIANFTNVAATFKGIVRALQDFKHKLIEHKVTVFVRRGGPNYQEGLRVMREAGSKLEIPLHVFGPETHMTAVVGMALGKRPLPKSFEETTPQNSFKVPITPVTSGSSLAEMANRDATPPVSVLVNLWEETQEAAYSPPTPLFTNKTVAIVWGMQPRAVQSMLDFDHLCSRVKPSVAAMVYPFSGNHKQRFYWGSKEILLPVYKNMSEAAAKHPEADVLVNFASLRSAYEASVEAMTYKQFKCIAIIAEGIPENLTKKLIKMANEKKVSIIGPATVGGIKPGCFKIGNTGGMTDNIISSKLYRPGSVAYVSRSGGMSNELNNIISGCTNGVYEGVAIGGDRYPGTTFMDHIFRYHDNPDVKILVVLGEVGGIEEYEICKNVKSGRLFKPVIAWCIGTCAKMFSSEVQFGHAGACATSDKETADAKNKALLEAGAIVPDSFDTLGTVIREVYEQLVAAGLIVPAPEKQPPTLPMDYSWAQELGLIRKPSSFLSSICDERGEELLYAGMPISDVFKEEIGIGGVLSLLWFQRRLPEYACKFLEMCLMVTADHGPAVSGAHNTIVTTRAGKDLVSSLTSGLLTIGDRFGGALDGAATQFSEAYDSGIIPMEFVNETRKQHKLIMGIGHRVKSLNNPDMRVLIIKEFVKSNFPVTHVLDYALEVEKITTSKKPNLILNVDGVIATSFVDLIRYSGAFTPEEAHEYLEIGTLNGLFVLGRTMGFIGHYLDQKRLKQGLYRHPWDDISYLNPQMIPDLLF</sequence>
<dbReference type="Gene3D" id="1.10.580.10">
    <property type="entry name" value="Citrate Synthase, domain 1"/>
    <property type="match status" value="1"/>
</dbReference>
<keyword evidence="8" id="KW-0813">Transport</keyword>
<feature type="active site" description="Tele-phosphohistidine intermediate" evidence="29">
    <location>
        <position position="758"/>
    </location>
</feature>
<dbReference type="PANTHER" id="PTHR23118:SF42">
    <property type="entry name" value="ATP-CITRATE SYNTHASE"/>
    <property type="match status" value="1"/>
</dbReference>
<comment type="similarity">
    <text evidence="4 28">In the C-terminal section; belongs to the succinate/malate CoA ligase alpha subunit family.</text>
</comment>
<dbReference type="CDD" id="cd06100">
    <property type="entry name" value="CCL_ACL-C"/>
    <property type="match status" value="1"/>
</dbReference>
<evidence type="ECO:0000256" key="19">
    <source>
        <dbReference type="ARBA" id="ARBA00022927"/>
    </source>
</evidence>
<evidence type="ECO:0000256" key="25">
    <source>
        <dbReference type="ARBA" id="ARBA00060724"/>
    </source>
</evidence>
<keyword evidence="14 28" id="KW-0479">Metal-binding</keyword>
<dbReference type="SUPFAM" id="SSF48256">
    <property type="entry name" value="Citrate synthase"/>
    <property type="match status" value="1"/>
</dbReference>
<dbReference type="Gene3D" id="3.40.50.720">
    <property type="entry name" value="NAD(P)-binding Rossmann-like Domain"/>
    <property type="match status" value="1"/>
</dbReference>
<feature type="domain" description="ATP-citrate synthase citrate-binding" evidence="31">
    <location>
        <begin position="250"/>
        <end position="427"/>
    </location>
</feature>
<evidence type="ECO:0000256" key="11">
    <source>
        <dbReference type="ARBA" id="ARBA00022516"/>
    </source>
</evidence>
<comment type="subunit">
    <text evidence="7 28">Homotetramer.</text>
</comment>
<dbReference type="SUPFAM" id="SSF51735">
    <property type="entry name" value="NAD(P)-binding Rossmann-fold domains"/>
    <property type="match status" value="1"/>
</dbReference>
<dbReference type="PIRSF" id="PIRSF036511">
    <property type="entry name" value="ATP_citrt_syn"/>
    <property type="match status" value="1"/>
</dbReference>
<dbReference type="FunFam" id="3.40.50.720:FF:000024">
    <property type="entry name" value="Probable ATP-citrate synthase"/>
    <property type="match status" value="1"/>
</dbReference>
<keyword evidence="17 28" id="KW-0460">Magnesium</keyword>
<evidence type="ECO:0000256" key="29">
    <source>
        <dbReference type="PIRSR" id="PIRSR036511-1"/>
    </source>
</evidence>
<dbReference type="InterPro" id="IPR014608">
    <property type="entry name" value="ATP-citrate_synthase"/>
</dbReference>
<keyword evidence="15 28" id="KW-0547">Nucleotide-binding</keyword>
<dbReference type="Gene3D" id="3.30.470.110">
    <property type="match status" value="1"/>
</dbReference>
<dbReference type="FunFam" id="3.40.50.261:FF:000003">
    <property type="entry name" value="ATP-citrate synthase subunit"/>
    <property type="match status" value="1"/>
</dbReference>
<accession>A0A1X7V0V2</accession>
<keyword evidence="19" id="KW-0653">Protein transport</keyword>
<dbReference type="GO" id="GO:0003878">
    <property type="term" value="F:ATP citrate synthase activity"/>
    <property type="evidence" value="ECO:0007669"/>
    <property type="project" value="UniProtKB-UniRule"/>
</dbReference>
<dbReference type="PROSITE" id="PS00989">
    <property type="entry name" value="CLAT_ADAPTOR_S"/>
    <property type="match status" value="1"/>
</dbReference>
<dbReference type="SUPFAM" id="SSF52210">
    <property type="entry name" value="Succinyl-CoA synthetase domains"/>
    <property type="match status" value="1"/>
</dbReference>
<dbReference type="InterPro" id="IPR032263">
    <property type="entry name" value="Citrate-bd"/>
</dbReference>
<dbReference type="FunCoup" id="A0A1X7V0V2">
    <property type="interactions" value="861"/>
</dbReference>
<dbReference type="Gene3D" id="3.40.50.261">
    <property type="entry name" value="Succinyl-CoA synthetase domains"/>
    <property type="match status" value="2"/>
</dbReference>
<dbReference type="OrthoDB" id="3261737at2759"/>
<feature type="domain" description="ATP-citrate synthase/succinyl-CoA ligase C-terminal" evidence="30">
    <location>
        <begin position="658"/>
        <end position="783"/>
    </location>
</feature>
<dbReference type="InterPro" id="IPR017866">
    <property type="entry name" value="Succ-CoA_synthase_bsu_CS"/>
</dbReference>
<keyword evidence="16 28" id="KW-0067">ATP-binding</keyword>
<dbReference type="EnsemblMetazoa" id="Aqu2.1.33638_001">
    <property type="protein sequence ID" value="Aqu2.1.33638_001"/>
    <property type="gene ID" value="Aqu2.1.33638"/>
</dbReference>
<keyword evidence="20" id="KW-0007">Acetylation</keyword>
<evidence type="ECO:0000256" key="26">
    <source>
        <dbReference type="ARBA" id="ARBA00062455"/>
    </source>
</evidence>
<evidence type="ECO:0000256" key="22">
    <source>
        <dbReference type="ARBA" id="ARBA00023136"/>
    </source>
</evidence>
<dbReference type="eggNOG" id="KOG1254">
    <property type="taxonomic scope" value="Eukaryota"/>
</dbReference>
<keyword evidence="11 28" id="KW-0444">Lipid biosynthesis</keyword>
<comment type="similarity">
    <text evidence="25">Belongs to the succinate/malate CoA ligase alpha subunit family.</text>
</comment>
<dbReference type="InterPro" id="IPR016142">
    <property type="entry name" value="Citrate_synth-like_lrg_a-sub"/>
</dbReference>
<keyword evidence="22" id="KW-0472">Membrane</keyword>
<dbReference type="InterPro" id="IPR016102">
    <property type="entry name" value="Succinyl-CoA_synth-like"/>
</dbReference>
<reference evidence="34" key="1">
    <citation type="journal article" date="2010" name="Nature">
        <title>The Amphimedon queenslandica genome and the evolution of animal complexity.</title>
        <authorList>
            <person name="Srivastava M."/>
            <person name="Simakov O."/>
            <person name="Chapman J."/>
            <person name="Fahey B."/>
            <person name="Gauthier M.E."/>
            <person name="Mitros T."/>
            <person name="Richards G.S."/>
            <person name="Conaco C."/>
            <person name="Dacre M."/>
            <person name="Hellsten U."/>
            <person name="Larroux C."/>
            <person name="Putnam N.H."/>
            <person name="Stanke M."/>
            <person name="Adamska M."/>
            <person name="Darling A."/>
            <person name="Degnan S.M."/>
            <person name="Oakley T.H."/>
            <person name="Plachetzki D.C."/>
            <person name="Zhai Y."/>
            <person name="Adamski M."/>
            <person name="Calcino A."/>
            <person name="Cummins S.F."/>
            <person name="Goodstein D.M."/>
            <person name="Harris C."/>
            <person name="Jackson D.J."/>
            <person name="Leys S.P."/>
            <person name="Shu S."/>
            <person name="Woodcroft B.J."/>
            <person name="Vervoort M."/>
            <person name="Kosik K.S."/>
            <person name="Manning G."/>
            <person name="Degnan B.M."/>
            <person name="Rokhsar D.S."/>
        </authorList>
    </citation>
    <scope>NUCLEOTIDE SEQUENCE [LARGE SCALE GENOMIC DNA]</scope>
</reference>
<dbReference type="GO" id="GO:0006101">
    <property type="term" value="P:citrate metabolic process"/>
    <property type="evidence" value="ECO:0007669"/>
    <property type="project" value="InterPro"/>
</dbReference>
<keyword evidence="21 28" id="KW-0443">Lipid metabolism</keyword>
<evidence type="ECO:0000256" key="17">
    <source>
        <dbReference type="ARBA" id="ARBA00022842"/>
    </source>
</evidence>
<evidence type="ECO:0000256" key="14">
    <source>
        <dbReference type="ARBA" id="ARBA00022723"/>
    </source>
</evidence>
<evidence type="ECO:0000256" key="21">
    <source>
        <dbReference type="ARBA" id="ARBA00023098"/>
    </source>
</evidence>
<dbReference type="Gene3D" id="1.10.230.10">
    <property type="entry name" value="Cytochrome P450-Terp, domain 2"/>
    <property type="match status" value="1"/>
</dbReference>
<comment type="similarity">
    <text evidence="6 28">In the N-terminal section; belongs to the succinate/malate CoA ligase beta subunit family.</text>
</comment>
<dbReference type="InterPro" id="IPR033847">
    <property type="entry name" value="Citrt_syn/SCS-alpha_CS"/>
</dbReference>
<comment type="subcellular location">
    <subcellularLocation>
        <location evidence="3">Cytoplasm</location>
        <location evidence="3">Cytosol</location>
    </subcellularLocation>
    <subcellularLocation>
        <location evidence="2">Endomembrane system</location>
    </subcellularLocation>
</comment>
<keyword evidence="13 28" id="KW-0808">Transferase</keyword>
<keyword evidence="18" id="KW-0832">Ubl conjugation</keyword>
<evidence type="ECO:0000256" key="28">
    <source>
        <dbReference type="PIRNR" id="PIRNR036511"/>
    </source>
</evidence>
<evidence type="ECO:0000256" key="1">
    <source>
        <dbReference type="ARBA" id="ARBA00001946"/>
    </source>
</evidence>
<dbReference type="STRING" id="400682.A0A1X7V0V2"/>
<dbReference type="GO" id="GO:0016192">
    <property type="term" value="P:vesicle-mediated transport"/>
    <property type="evidence" value="ECO:0007669"/>
    <property type="project" value="InterPro"/>
</dbReference>
<dbReference type="GO" id="GO:0005524">
    <property type="term" value="F:ATP binding"/>
    <property type="evidence" value="ECO:0007669"/>
    <property type="project" value="UniProtKB-UniRule"/>
</dbReference>
<comment type="function">
    <text evidence="24">Catalyzes the formation of cytosolic acetyl-CoA, which is mainly used for the biosynthesis of fatty acids and sterols.</text>
</comment>
<dbReference type="InParanoid" id="A0A1X7V0V2"/>
<evidence type="ECO:0000256" key="27">
    <source>
        <dbReference type="ARBA" id="ARBA00093367"/>
    </source>
</evidence>
<name>A0A1X7V0V2_AMPQE</name>
<dbReference type="EC" id="2.3.3.8" evidence="28"/>
<evidence type="ECO:0000256" key="2">
    <source>
        <dbReference type="ARBA" id="ARBA00004308"/>
    </source>
</evidence>
<evidence type="ECO:0000256" key="10">
    <source>
        <dbReference type="ARBA" id="ARBA00022499"/>
    </source>
</evidence>
<evidence type="ECO:0000259" key="31">
    <source>
        <dbReference type="Pfam" id="PF16114"/>
    </source>
</evidence>
<dbReference type="GO" id="GO:0030117">
    <property type="term" value="C:membrane coat"/>
    <property type="evidence" value="ECO:0007669"/>
    <property type="project" value="InterPro"/>
</dbReference>
<dbReference type="GO" id="GO:0006085">
    <property type="term" value="P:acetyl-CoA biosynthetic process"/>
    <property type="evidence" value="ECO:0007669"/>
    <property type="project" value="InterPro"/>
</dbReference>
<evidence type="ECO:0000256" key="13">
    <source>
        <dbReference type="ARBA" id="ARBA00022679"/>
    </source>
</evidence>
<dbReference type="Pfam" id="PF00285">
    <property type="entry name" value="Citrate_synt"/>
    <property type="match status" value="1"/>
</dbReference>
<evidence type="ECO:0000256" key="15">
    <source>
        <dbReference type="ARBA" id="ARBA00022741"/>
    </source>
</evidence>
<comment type="similarity">
    <text evidence="5">Belongs to the adaptor complexes small subunit family.</text>
</comment>
<keyword evidence="10" id="KW-1017">Isopeptide bond</keyword>
<dbReference type="Pfam" id="PF16114">
    <property type="entry name" value="Citrate_bind"/>
    <property type="match status" value="1"/>
</dbReference>
<keyword evidence="34" id="KW-1185">Reference proteome</keyword>
<evidence type="ECO:0000256" key="23">
    <source>
        <dbReference type="ARBA" id="ARBA00047593"/>
    </source>
</evidence>
<evidence type="ECO:0000313" key="34">
    <source>
        <dbReference type="Proteomes" id="UP000007879"/>
    </source>
</evidence>
<evidence type="ECO:0000256" key="5">
    <source>
        <dbReference type="ARBA" id="ARBA00006972"/>
    </source>
</evidence>
<comment type="subunit">
    <text evidence="26">Composed of two subunits.</text>
</comment>